<dbReference type="STRING" id="154621.RV11_GL002328"/>
<dbReference type="eggNOG" id="ENOG5032GEA">
    <property type="taxonomic scope" value="Bacteria"/>
</dbReference>
<dbReference type="PATRIC" id="fig|1158610.3.peg.672"/>
<dbReference type="Proteomes" id="UP000013785">
    <property type="component" value="Unassembled WGS sequence"/>
</dbReference>
<name>R3WI95_9ENTE</name>
<reference evidence="1 2" key="1">
    <citation type="submission" date="2013-02" db="EMBL/GenBank/DDBJ databases">
        <title>The Genome Sequence of Enterococcus phoeniculicola BAA-412.</title>
        <authorList>
            <consortium name="The Broad Institute Genome Sequencing Platform"/>
            <consortium name="The Broad Institute Genome Sequencing Center for Infectious Disease"/>
            <person name="Earl A.M."/>
            <person name="Gilmore M.S."/>
            <person name="Lebreton F."/>
            <person name="Walker B."/>
            <person name="Young S.K."/>
            <person name="Zeng Q."/>
            <person name="Gargeya S."/>
            <person name="Fitzgerald M."/>
            <person name="Haas B."/>
            <person name="Abouelleil A."/>
            <person name="Alvarado L."/>
            <person name="Arachchi H.M."/>
            <person name="Berlin A.M."/>
            <person name="Chapman S.B."/>
            <person name="Dewar J."/>
            <person name="Goldberg J."/>
            <person name="Griggs A."/>
            <person name="Gujja S."/>
            <person name="Hansen M."/>
            <person name="Howarth C."/>
            <person name="Imamovic A."/>
            <person name="Larimer J."/>
            <person name="McCowan C."/>
            <person name="Murphy C."/>
            <person name="Neiman D."/>
            <person name="Pearson M."/>
            <person name="Priest M."/>
            <person name="Roberts A."/>
            <person name="Saif S."/>
            <person name="Shea T."/>
            <person name="Sisk P."/>
            <person name="Sykes S."/>
            <person name="Wortman J."/>
            <person name="Nusbaum C."/>
            <person name="Birren B."/>
        </authorList>
    </citation>
    <scope>NUCLEOTIDE SEQUENCE [LARGE SCALE GENOMIC DNA]</scope>
    <source>
        <strain evidence="1 2">ATCC BAA-412</strain>
    </source>
</reference>
<dbReference type="RefSeq" id="WP_010767371.1">
    <property type="nucleotide sequence ID" value="NZ_ASWE01000004.1"/>
</dbReference>
<dbReference type="HOGENOM" id="CLU_3152568_0_0_9"/>
<organism evidence="1 2">
    <name type="scientific">Enterococcus phoeniculicola ATCC BAA-412</name>
    <dbReference type="NCBI Taxonomy" id="1158610"/>
    <lineage>
        <taxon>Bacteria</taxon>
        <taxon>Bacillati</taxon>
        <taxon>Bacillota</taxon>
        <taxon>Bacilli</taxon>
        <taxon>Lactobacillales</taxon>
        <taxon>Enterococcaceae</taxon>
        <taxon>Enterococcus</taxon>
    </lineage>
</organism>
<evidence type="ECO:0000313" key="2">
    <source>
        <dbReference type="Proteomes" id="UP000013785"/>
    </source>
</evidence>
<evidence type="ECO:0000313" key="1">
    <source>
        <dbReference type="EMBL" id="EOL47167.1"/>
    </source>
</evidence>
<keyword evidence="2" id="KW-1185">Reference proteome</keyword>
<accession>R3WI95</accession>
<gene>
    <name evidence="1" type="ORF">UC3_00698</name>
</gene>
<protein>
    <submittedName>
        <fullName evidence="1">Uncharacterized protein</fullName>
    </submittedName>
</protein>
<dbReference type="AlphaFoldDB" id="R3WI95"/>
<proteinExistence type="predicted"/>
<dbReference type="EMBL" id="AJAT01000009">
    <property type="protein sequence ID" value="EOL47167.1"/>
    <property type="molecule type" value="Genomic_DNA"/>
</dbReference>
<comment type="caution">
    <text evidence="1">The sequence shown here is derived from an EMBL/GenBank/DDBJ whole genome shotgun (WGS) entry which is preliminary data.</text>
</comment>
<sequence length="48" mass="5848">MEEEVFFNYLKVALQNLDSTKALQFNIEMEIRRLLKQYSPEQIKEKIK</sequence>